<dbReference type="EC" id="2.7.7.6" evidence="2"/>
<evidence type="ECO:0000256" key="2">
    <source>
        <dbReference type="ARBA" id="ARBA00012418"/>
    </source>
</evidence>
<comment type="caution">
    <text evidence="15">The sequence shown here is derived from an EMBL/GenBank/DDBJ whole genome shotgun (WGS) entry which is preliminary data.</text>
</comment>
<feature type="domain" description="RNA polymerase beta subunit protrusion" evidence="13">
    <location>
        <begin position="28"/>
        <end position="404"/>
    </location>
</feature>
<dbReference type="Gene3D" id="3.90.1100.10">
    <property type="match status" value="1"/>
</dbReference>
<dbReference type="SUPFAM" id="SSF64484">
    <property type="entry name" value="beta and beta-prime subunits of DNA dependent RNA-polymerase"/>
    <property type="match status" value="1"/>
</dbReference>
<evidence type="ECO:0000256" key="7">
    <source>
        <dbReference type="ARBA" id="ARBA00023163"/>
    </source>
</evidence>
<evidence type="ECO:0000256" key="6">
    <source>
        <dbReference type="ARBA" id="ARBA00023125"/>
    </source>
</evidence>
<dbReference type="GO" id="GO:0003677">
    <property type="term" value="F:DNA binding"/>
    <property type="evidence" value="ECO:0007669"/>
    <property type="project" value="UniProtKB-KW"/>
</dbReference>
<feature type="domain" description="RNA polymerase Rpb2" evidence="14">
    <location>
        <begin position="425"/>
        <end position="489"/>
    </location>
</feature>
<keyword evidence="6" id="KW-0238">DNA-binding</keyword>
<organism evidence="15 16">
    <name type="scientific">Methanotorris formicicus Mc-S-70</name>
    <dbReference type="NCBI Taxonomy" id="647171"/>
    <lineage>
        <taxon>Archaea</taxon>
        <taxon>Methanobacteriati</taxon>
        <taxon>Methanobacteriota</taxon>
        <taxon>Methanomada group</taxon>
        <taxon>Methanococci</taxon>
        <taxon>Methanococcales</taxon>
        <taxon>Methanocaldococcaceae</taxon>
        <taxon>Methanotorris</taxon>
    </lineage>
</organism>
<dbReference type="InterPro" id="IPR007645">
    <property type="entry name" value="RNA_pol_Rpb2_3"/>
</dbReference>
<dbReference type="InterPro" id="IPR015712">
    <property type="entry name" value="DNA-dir_RNA_pol_su2"/>
</dbReference>
<name>H1KXR9_9EURY</name>
<protein>
    <recommendedName>
        <fullName evidence="2">DNA-directed RNA polymerase</fullName>
        <ecNumber evidence="2">2.7.7.6</ecNumber>
    </recommendedName>
</protein>
<evidence type="ECO:0000313" key="16">
    <source>
        <dbReference type="Proteomes" id="UP000003706"/>
    </source>
</evidence>
<dbReference type="InterPro" id="IPR007642">
    <property type="entry name" value="RNA_pol_Rpb2_2"/>
</dbReference>
<evidence type="ECO:0000259" key="12">
    <source>
        <dbReference type="Pfam" id="PF04561"/>
    </source>
</evidence>
<dbReference type="InterPro" id="IPR037034">
    <property type="entry name" value="RNA_pol_Rpb2_2_sf"/>
</dbReference>
<gene>
    <name evidence="15" type="ORF">MetfoDRAFT_0592</name>
</gene>
<evidence type="ECO:0000256" key="3">
    <source>
        <dbReference type="ARBA" id="ARBA00022478"/>
    </source>
</evidence>
<keyword evidence="3 15" id="KW-0240">DNA-directed RNA polymerase</keyword>
<accession>H1KXR9</accession>
<evidence type="ECO:0000256" key="10">
    <source>
        <dbReference type="ARBA" id="ARBA00048552"/>
    </source>
</evidence>
<comment type="function">
    <text evidence="8">DNA-dependent RNA polymerase (RNAP) catalyzes the transcription of DNA into RNA using the four ribonucleoside triphosphates as substrates. The Rpo2 subunit (Rpo2N and Rpo2C in this organism) is implicated in DNA promoter recognition and in nucleotide binding.</text>
</comment>
<comment type="subunit">
    <text evidence="9">Part of the RNA polymerase complex.</text>
</comment>
<evidence type="ECO:0000259" key="14">
    <source>
        <dbReference type="Pfam" id="PF04565"/>
    </source>
</evidence>
<keyword evidence="7" id="KW-0804">Transcription</keyword>
<proteinExistence type="inferred from homology"/>
<evidence type="ECO:0000256" key="11">
    <source>
        <dbReference type="RuleBase" id="RU000434"/>
    </source>
</evidence>
<dbReference type="Pfam" id="PF04561">
    <property type="entry name" value="RNA_pol_Rpb2_2"/>
    <property type="match status" value="1"/>
</dbReference>
<evidence type="ECO:0000256" key="9">
    <source>
        <dbReference type="ARBA" id="ARBA00025838"/>
    </source>
</evidence>
<evidence type="ECO:0000256" key="1">
    <source>
        <dbReference type="ARBA" id="ARBA00004496"/>
    </source>
</evidence>
<dbReference type="Pfam" id="PF04563">
    <property type="entry name" value="RNA_pol_Rpb2_1"/>
    <property type="match status" value="1"/>
</dbReference>
<reference evidence="15 16" key="1">
    <citation type="submission" date="2011-09" db="EMBL/GenBank/DDBJ databases">
        <title>The draft genome of Methanotorris formicicus Mc-S-70.</title>
        <authorList>
            <consortium name="US DOE Joint Genome Institute (JGI-PGF)"/>
            <person name="Lucas S."/>
            <person name="Han J."/>
            <person name="Lapidus A."/>
            <person name="Cheng J.-F."/>
            <person name="Goodwin L."/>
            <person name="Pitluck S."/>
            <person name="Peters L."/>
            <person name="Land M.L."/>
            <person name="Hauser L."/>
            <person name="Sieprawska-Lupa M."/>
            <person name="Takai K."/>
            <person name="Miyazaki J."/>
            <person name="Whitman W."/>
            <person name="Woyke T.J."/>
        </authorList>
    </citation>
    <scope>NUCLEOTIDE SEQUENCE [LARGE SCALE GENOMIC DNA]</scope>
    <source>
        <strain evidence="15 16">Mc-S-70</strain>
    </source>
</reference>
<dbReference type="EMBL" id="AGJL01000011">
    <property type="protein sequence ID" value="EHP87911.1"/>
    <property type="molecule type" value="Genomic_DNA"/>
</dbReference>
<keyword evidence="5 15" id="KW-0548">Nucleotidyltransferase</keyword>
<evidence type="ECO:0000256" key="4">
    <source>
        <dbReference type="ARBA" id="ARBA00022679"/>
    </source>
</evidence>
<dbReference type="NCBIfam" id="NF007175">
    <property type="entry name" value="PRK09606.1"/>
    <property type="match status" value="1"/>
</dbReference>
<evidence type="ECO:0000256" key="8">
    <source>
        <dbReference type="ARBA" id="ARBA00025096"/>
    </source>
</evidence>
<dbReference type="Gene3D" id="3.90.1110.10">
    <property type="entry name" value="RNA polymerase Rpb2, domain 2"/>
    <property type="match status" value="1"/>
</dbReference>
<comment type="subcellular location">
    <subcellularLocation>
        <location evidence="1">Cytoplasm</location>
    </subcellularLocation>
</comment>
<keyword evidence="16" id="KW-1185">Reference proteome</keyword>
<dbReference type="Pfam" id="PF04565">
    <property type="entry name" value="RNA_pol_Rpb2_3"/>
    <property type="match status" value="1"/>
</dbReference>
<evidence type="ECO:0000259" key="13">
    <source>
        <dbReference type="Pfam" id="PF04563"/>
    </source>
</evidence>
<sequence length="515" mass="58574">MWLTSKKYKVAIMESRILVDAFFKEHSLVKHHIDSYNDFIENKLQKIVDEVGILETEIKGGYKIKFGKVRVGKPITKEADGSVRKITPMEARIRDLSYSAPLYLEMTPIIEEGEDEREGETVEVYIGELPVMLGSKICHLYGKSKGELIELGEDPEDPFGYFIINGSEKVLVTQEDLIPNRILCEKVERNNKIIDVAKVFSTRHGFRALCTVERHSDGLLYATFPGMPGNIPLMILMKALGAESDRDIIEMISDDPDVVMQLVANLQDMREGHNVYTKEDALEYIGKRVAPGQPKDYRLKRAETILCNYLLPHVGIEKEDLIKKCWYLGKMAKNAIELYLGLRVEGDKDHYANKRLKLAGELMEDLFRYAFSQLVKDIKYQLERQTLRKKEPSIQAAVRSDVLTERIRHAMATGNWVGGRTGVSQLLDRTSYLATVSQLRRVVSPLSRSQPHFEARDLHATQWGKICPSETPEGPNCGLVKNFALMCKVTTDEDDGKVIELLKEFGLNQNETFDN</sequence>
<comment type="catalytic activity">
    <reaction evidence="10">
        <text>RNA(n) + a ribonucleoside 5'-triphosphate = RNA(n+1) + diphosphate</text>
        <dbReference type="Rhea" id="RHEA:21248"/>
        <dbReference type="Rhea" id="RHEA-COMP:14527"/>
        <dbReference type="Rhea" id="RHEA-COMP:17342"/>
        <dbReference type="ChEBI" id="CHEBI:33019"/>
        <dbReference type="ChEBI" id="CHEBI:61557"/>
        <dbReference type="ChEBI" id="CHEBI:140395"/>
        <dbReference type="EC" id="2.7.7.6"/>
    </reaction>
</comment>
<keyword evidence="4 15" id="KW-0808">Transferase</keyword>
<dbReference type="GO" id="GO:0006351">
    <property type="term" value="P:DNA-templated transcription"/>
    <property type="evidence" value="ECO:0007669"/>
    <property type="project" value="InterPro"/>
</dbReference>
<dbReference type="PANTHER" id="PTHR20856">
    <property type="entry name" value="DNA-DIRECTED RNA POLYMERASE I SUBUNIT 2"/>
    <property type="match status" value="1"/>
</dbReference>
<dbReference type="GO" id="GO:0005737">
    <property type="term" value="C:cytoplasm"/>
    <property type="evidence" value="ECO:0007669"/>
    <property type="project" value="UniProtKB-SubCell"/>
</dbReference>
<dbReference type="GO" id="GO:0003899">
    <property type="term" value="F:DNA-directed RNA polymerase activity"/>
    <property type="evidence" value="ECO:0007669"/>
    <property type="project" value="UniProtKB-EC"/>
</dbReference>
<dbReference type="InterPro" id="IPR007644">
    <property type="entry name" value="RNA_pol_bsu_protrusion"/>
</dbReference>
<comment type="similarity">
    <text evidence="11">Belongs to the RNA polymerase beta chain family.</text>
</comment>
<dbReference type="STRING" id="647171.MetfoDRAFT_0592"/>
<dbReference type="GO" id="GO:0032549">
    <property type="term" value="F:ribonucleoside binding"/>
    <property type="evidence" value="ECO:0007669"/>
    <property type="project" value="InterPro"/>
</dbReference>
<evidence type="ECO:0000256" key="5">
    <source>
        <dbReference type="ARBA" id="ARBA00022695"/>
    </source>
</evidence>
<dbReference type="GO" id="GO:0000428">
    <property type="term" value="C:DNA-directed RNA polymerase complex"/>
    <property type="evidence" value="ECO:0007669"/>
    <property type="project" value="UniProtKB-KW"/>
</dbReference>
<evidence type="ECO:0000313" key="15">
    <source>
        <dbReference type="EMBL" id="EHP87911.1"/>
    </source>
</evidence>
<dbReference type="Proteomes" id="UP000003706">
    <property type="component" value="Unassembled WGS sequence"/>
</dbReference>
<dbReference type="PATRIC" id="fig|647171.4.peg.584"/>
<dbReference type="AlphaFoldDB" id="H1KXR9"/>
<feature type="domain" description="RNA polymerase Rpb2" evidence="12">
    <location>
        <begin position="180"/>
        <end position="357"/>
    </location>
</feature>